<sequence>MESFFSLLQKNVLDRRRWDTREQLRIAIVIWIERTYHRRRRQLTLGRLTPIEFEAIMTTPASQAA</sequence>
<dbReference type="EMBL" id="UGQM01000001">
    <property type="protein sequence ID" value="STZ44150.1"/>
    <property type="molecule type" value="Genomic_DNA"/>
</dbReference>
<dbReference type="InterPro" id="IPR001584">
    <property type="entry name" value="Integrase_cat-core"/>
</dbReference>
<organism evidence="2 3">
    <name type="scientific">Mycolicibacterium gilvum</name>
    <dbReference type="NCBI Taxonomy" id="1804"/>
    <lineage>
        <taxon>Bacteria</taxon>
        <taxon>Bacillati</taxon>
        <taxon>Actinomycetota</taxon>
        <taxon>Actinomycetes</taxon>
        <taxon>Mycobacteriales</taxon>
        <taxon>Mycobacteriaceae</taxon>
        <taxon>Mycolicibacterium</taxon>
    </lineage>
</organism>
<accession>A0A378SN64</accession>
<evidence type="ECO:0000313" key="2">
    <source>
        <dbReference type="EMBL" id="STZ44150.1"/>
    </source>
</evidence>
<dbReference type="GO" id="GO:0015074">
    <property type="term" value="P:DNA integration"/>
    <property type="evidence" value="ECO:0007669"/>
    <property type="project" value="InterPro"/>
</dbReference>
<dbReference type="AlphaFoldDB" id="A0A378SN64"/>
<gene>
    <name evidence="2" type="ORF">NCTC10742_03382</name>
</gene>
<evidence type="ECO:0000259" key="1">
    <source>
        <dbReference type="Pfam" id="PF13333"/>
    </source>
</evidence>
<protein>
    <submittedName>
        <fullName evidence="2">Transposase subunit</fullName>
    </submittedName>
</protein>
<dbReference type="Proteomes" id="UP000254291">
    <property type="component" value="Unassembled WGS sequence"/>
</dbReference>
<reference evidence="2 3" key="1">
    <citation type="submission" date="2018-06" db="EMBL/GenBank/DDBJ databases">
        <authorList>
            <consortium name="Pathogen Informatics"/>
            <person name="Doyle S."/>
        </authorList>
    </citation>
    <scope>NUCLEOTIDE SEQUENCE [LARGE SCALE GENOMIC DNA]</scope>
    <source>
        <strain evidence="2 3">NCTC10742</strain>
    </source>
</reference>
<feature type="domain" description="Integrase catalytic" evidence="1">
    <location>
        <begin position="2"/>
        <end position="54"/>
    </location>
</feature>
<evidence type="ECO:0000313" key="3">
    <source>
        <dbReference type="Proteomes" id="UP000254291"/>
    </source>
</evidence>
<proteinExistence type="predicted"/>
<dbReference type="Pfam" id="PF13333">
    <property type="entry name" value="rve_2"/>
    <property type="match status" value="1"/>
</dbReference>
<name>A0A378SN64_9MYCO</name>